<evidence type="ECO:0000313" key="1">
    <source>
        <dbReference type="EMBL" id="MFC5139959.1"/>
    </source>
</evidence>
<sequence>MLDQDLARALDAWLSSAPADGLALAHLVTRRIRRAGRSDVPAPVLDALAGIAGRHRGRDPFLDDYLDAVLTPHELALPLLGRILEHSGLDAEHLAALLLADVVRHETRHPDPVDPAAGRRRARRAARVVWTVDMSLDADQAPPAAPALAWLEHTVLPTSARRDEYLVVRARQAHHLVGTRPPLADLLGRLAGGPAVTDPAVTDLAARRARRSAPVREVVAA</sequence>
<dbReference type="Proteomes" id="UP001596175">
    <property type="component" value="Unassembled WGS sequence"/>
</dbReference>
<evidence type="ECO:0000313" key="2">
    <source>
        <dbReference type="Proteomes" id="UP001596175"/>
    </source>
</evidence>
<organism evidence="1 2">
    <name type="scientific">Actinomycetospora rhizophila</name>
    <dbReference type="NCBI Taxonomy" id="1416876"/>
    <lineage>
        <taxon>Bacteria</taxon>
        <taxon>Bacillati</taxon>
        <taxon>Actinomycetota</taxon>
        <taxon>Actinomycetes</taxon>
        <taxon>Pseudonocardiales</taxon>
        <taxon>Pseudonocardiaceae</taxon>
        <taxon>Actinomycetospora</taxon>
    </lineage>
</organism>
<comment type="caution">
    <text evidence="1">The sequence shown here is derived from an EMBL/GenBank/DDBJ whole genome shotgun (WGS) entry which is preliminary data.</text>
</comment>
<dbReference type="RefSeq" id="WP_378022137.1">
    <property type="nucleotide sequence ID" value="NZ_JBHSKG010000008.1"/>
</dbReference>
<proteinExistence type="predicted"/>
<dbReference type="EMBL" id="JBHSKG010000008">
    <property type="protein sequence ID" value="MFC5139959.1"/>
    <property type="molecule type" value="Genomic_DNA"/>
</dbReference>
<gene>
    <name evidence="1" type="ORF">ACFPK1_17095</name>
</gene>
<accession>A0ABV9ZHP1</accession>
<keyword evidence="2" id="KW-1185">Reference proteome</keyword>
<reference evidence="2" key="1">
    <citation type="journal article" date="2019" name="Int. J. Syst. Evol. Microbiol.">
        <title>The Global Catalogue of Microorganisms (GCM) 10K type strain sequencing project: providing services to taxonomists for standard genome sequencing and annotation.</title>
        <authorList>
            <consortium name="The Broad Institute Genomics Platform"/>
            <consortium name="The Broad Institute Genome Sequencing Center for Infectious Disease"/>
            <person name="Wu L."/>
            <person name="Ma J."/>
        </authorList>
    </citation>
    <scope>NUCLEOTIDE SEQUENCE [LARGE SCALE GENOMIC DNA]</scope>
    <source>
        <strain evidence="2">XZYJ18</strain>
    </source>
</reference>
<name>A0ABV9ZHP1_9PSEU</name>
<protein>
    <submittedName>
        <fullName evidence="1">Uncharacterized protein</fullName>
    </submittedName>
</protein>